<dbReference type="KEGG" id="mes:Meso_2350"/>
<organism evidence="1">
    <name type="scientific">Chelativorans sp. (strain BNC1)</name>
    <dbReference type="NCBI Taxonomy" id="266779"/>
    <lineage>
        <taxon>Bacteria</taxon>
        <taxon>Pseudomonadati</taxon>
        <taxon>Pseudomonadota</taxon>
        <taxon>Alphaproteobacteria</taxon>
        <taxon>Hyphomicrobiales</taxon>
        <taxon>Phyllobacteriaceae</taxon>
        <taxon>Chelativorans</taxon>
    </lineage>
</organism>
<sequence>MAVRVSAGSRIHIALADMGFASPRAFGGIGFMLDKIAADVELRCAPVVSLERASNLDEPCQSELTALLETLAEAGKRPAQAIIHSHAIQHIGLGTKTALKLAVISAYHHLFELPGGRAEQQILSGRGGASGIGIHGFFQGGVLWDAGRPAEEIDHLLPSGARPATSTPVLMLRLRFPTSWKVGLCLPKAELSHGPEEQRFFEENSPIAPGDALETMALLYHGILPAFRLENLKLLASSLASISCKGFKRLEIERCGENVVELLGDLHAKGYAAGMSSMGPLVYVIFAASDTRAAAELRSLCAAHNAHWLGCHSGLNRGARASRDEFA</sequence>
<proteinExistence type="predicted"/>
<dbReference type="InterPro" id="IPR004422">
    <property type="entry name" value="RFAP_synthase"/>
</dbReference>
<gene>
    <name evidence="1" type="ordered locus">Meso_2350</name>
</gene>
<protein>
    <submittedName>
        <fullName evidence="1">Beta-ribofuranosylaminobenzene 5'-phosphate synthase family</fullName>
    </submittedName>
</protein>
<reference evidence="1" key="1">
    <citation type="submission" date="2006-06" db="EMBL/GenBank/DDBJ databases">
        <title>Complete sequence of chromosome of Chelativorans sp. BNC1.</title>
        <authorList>
            <consortium name="US DOE Joint Genome Institute"/>
            <person name="Copeland A."/>
            <person name="Lucas S."/>
            <person name="Lapidus A."/>
            <person name="Barry K."/>
            <person name="Detter J.C."/>
            <person name="Glavina del Rio T."/>
            <person name="Hammon N."/>
            <person name="Israni S."/>
            <person name="Dalin E."/>
            <person name="Tice H."/>
            <person name="Pitluck S."/>
            <person name="Chertkov O."/>
            <person name="Brettin T."/>
            <person name="Bruce D."/>
            <person name="Han C."/>
            <person name="Tapia R."/>
            <person name="Gilna P."/>
            <person name="Schmutz J."/>
            <person name="Larimer F."/>
            <person name="Land M."/>
            <person name="Hauser L."/>
            <person name="Kyrpides N."/>
            <person name="Mikhailova N."/>
            <person name="Richardson P."/>
        </authorList>
    </citation>
    <scope>NUCLEOTIDE SEQUENCE</scope>
    <source>
        <strain evidence="1">BNC1</strain>
    </source>
</reference>
<dbReference type="STRING" id="266779.Meso_2350"/>
<evidence type="ECO:0000313" key="1">
    <source>
        <dbReference type="EMBL" id="ABG63737.1"/>
    </source>
</evidence>
<dbReference type="HOGENOM" id="CLU_061764_0_0_5"/>
<accession>Q11FT8</accession>
<dbReference type="AlphaFoldDB" id="Q11FT8"/>
<dbReference type="NCBIfam" id="TIGR00144">
    <property type="entry name" value="beta_RFAP_syn"/>
    <property type="match status" value="1"/>
</dbReference>
<dbReference type="EMBL" id="CP000390">
    <property type="protein sequence ID" value="ABG63737.1"/>
    <property type="molecule type" value="Genomic_DNA"/>
</dbReference>
<name>Q11FT8_CHESB</name>
<dbReference type="eggNOG" id="COG1907">
    <property type="taxonomic scope" value="Bacteria"/>
</dbReference>
<dbReference type="PIRSF" id="PIRSF004884">
    <property type="entry name" value="Sugar_kin_arch"/>
    <property type="match status" value="1"/>
</dbReference>